<dbReference type="EMBL" id="MK633967">
    <property type="protein sequence ID" value="QBM31610.1"/>
    <property type="molecule type" value="Genomic_DNA"/>
</dbReference>
<proteinExistence type="predicted"/>
<keyword evidence="1" id="KW-1133">Transmembrane helix</keyword>
<organism evidence="3">
    <name type="scientific">Arthrobotrys musiformis</name>
    <dbReference type="NCBI Taxonomy" id="47236"/>
    <lineage>
        <taxon>Eukaryota</taxon>
        <taxon>Fungi</taxon>
        <taxon>Dikarya</taxon>
        <taxon>Ascomycota</taxon>
        <taxon>Pezizomycotina</taxon>
        <taxon>Orbiliomycetes</taxon>
        <taxon>Orbiliales</taxon>
        <taxon>Orbiliaceae</taxon>
        <taxon>Arthrobotrys</taxon>
    </lineage>
</organism>
<keyword evidence="1" id="KW-0812">Transmembrane</keyword>
<keyword evidence="3" id="KW-0496">Mitochondrion</keyword>
<dbReference type="AlphaFoldDB" id="A0A482EAV8"/>
<evidence type="ECO:0000259" key="2">
    <source>
        <dbReference type="Pfam" id="PF00961"/>
    </source>
</evidence>
<feature type="transmembrane region" description="Helical" evidence="1">
    <location>
        <begin position="21"/>
        <end position="38"/>
    </location>
</feature>
<geneLocation type="mitochondrion" evidence="3"/>
<protein>
    <recommendedName>
        <fullName evidence="2">Homing endonuclease LAGLIDADG domain-containing protein</fullName>
    </recommendedName>
</protein>
<keyword evidence="1" id="KW-0472">Membrane</keyword>
<dbReference type="SUPFAM" id="SSF55608">
    <property type="entry name" value="Homing endonucleases"/>
    <property type="match status" value="2"/>
</dbReference>
<evidence type="ECO:0000313" key="3">
    <source>
        <dbReference type="EMBL" id="QBM31610.1"/>
    </source>
</evidence>
<dbReference type="FunFam" id="3.10.28.10:FF:000010">
    <property type="entry name" value="LAGLIDADG homing endonuclease I-LtrII"/>
    <property type="match status" value="1"/>
</dbReference>
<dbReference type="InterPro" id="IPR051289">
    <property type="entry name" value="LAGLIDADG_Endonuclease"/>
</dbReference>
<feature type="transmembrane region" description="Helical" evidence="1">
    <location>
        <begin position="50"/>
        <end position="76"/>
    </location>
</feature>
<accession>A0A482EAV8</accession>
<dbReference type="Pfam" id="PF00961">
    <property type="entry name" value="LAGLIDADG_1"/>
    <property type="match status" value="2"/>
</dbReference>
<reference evidence="3" key="1">
    <citation type="submission" date="2019-03" db="EMBL/GenBank/DDBJ databases">
        <authorList>
            <person name="Zhang Y.Q."/>
        </authorList>
    </citation>
    <scope>NUCLEOTIDE SEQUENCE</scope>
    <source>
        <strain evidence="3">YMF1.03753</strain>
    </source>
</reference>
<dbReference type="PANTHER" id="PTHR36181">
    <property type="entry name" value="INTRON-ENCODED ENDONUCLEASE AI3-RELATED"/>
    <property type="match status" value="1"/>
</dbReference>
<dbReference type="GO" id="GO:0004519">
    <property type="term" value="F:endonuclease activity"/>
    <property type="evidence" value="ECO:0007669"/>
    <property type="project" value="InterPro"/>
</dbReference>
<name>A0A482EAV8_9PEZI</name>
<feature type="domain" description="Homing endonuclease LAGLIDADG" evidence="2">
    <location>
        <begin position="307"/>
        <end position="405"/>
    </location>
</feature>
<dbReference type="InterPro" id="IPR004860">
    <property type="entry name" value="LAGLIDADG_dom"/>
</dbReference>
<evidence type="ECO:0000256" key="1">
    <source>
        <dbReference type="SAM" id="Phobius"/>
    </source>
</evidence>
<feature type="domain" description="Homing endonuclease LAGLIDADG" evidence="2">
    <location>
        <begin position="136"/>
        <end position="248"/>
    </location>
</feature>
<gene>
    <name evidence="3" type="primary">orf435</name>
</gene>
<sequence length="435" mass="50174">MKDKKIKLNIKSSFFKWNESLLLFDIAFIVHVAYFKFWNLNKVFLNVSSLVFLNVSSLVFLNVSSLVVLFILIFFYNVDLIILNSLLVGEDFKFILLIPIKIYNNDIIKLDLNSSARSARAMDQAQPLVALDPLFITGFTDGEGTFTISITKDNRERKTTRRLLNNIDREIFSVHPSFSISLNYKDHDLIKNIHSYFKVGKIKNDLSNNAITFYVNSIEDLSNIIIPFFDNNSLITQKQADFLLFKSAVELINKGEHLTKEGIEKLINIKASMNKGLSDKLKKNFPNFIPVVRPIVTNQEIKDANWLAGFTTGEGSFYIRTKKAETEKSINRVSFFFSIVQSNRDRLLISNISKYLNCGTISNNTKYTQFRVTKFEDIDEKIISFFHKYSLHGIKKLNFEDFCVVMAMVKSKVHLTFEGFEKIEKIISGMNLKRK</sequence>
<dbReference type="GO" id="GO:0005739">
    <property type="term" value="C:mitochondrion"/>
    <property type="evidence" value="ECO:0007669"/>
    <property type="project" value="UniProtKB-ARBA"/>
</dbReference>
<dbReference type="PANTHER" id="PTHR36181:SF4">
    <property type="entry name" value="LAGLIDADG ENDONUCLEASE"/>
    <property type="match status" value="1"/>
</dbReference>
<dbReference type="Gene3D" id="3.10.28.10">
    <property type="entry name" value="Homing endonucleases"/>
    <property type="match status" value="2"/>
</dbReference>
<dbReference type="InterPro" id="IPR027434">
    <property type="entry name" value="Homing_endonucl"/>
</dbReference>